<dbReference type="InterPro" id="IPR007497">
    <property type="entry name" value="SIMPL/DUF541"/>
</dbReference>
<proteinExistence type="predicted"/>
<dbReference type="AlphaFoldDB" id="A0A1K0GPU8"/>
<dbReference type="EMBL" id="MEIA01000099">
    <property type="protein sequence ID" value="OJF14422.1"/>
    <property type="molecule type" value="Genomic_DNA"/>
</dbReference>
<reference evidence="1 2" key="1">
    <citation type="submission" date="2016-09" db="EMBL/GenBank/DDBJ databases">
        <title>Couchioplanes caeruleus draft genome sequence.</title>
        <authorList>
            <person name="Sheehan J."/>
            <person name="Caffrey P."/>
        </authorList>
    </citation>
    <scope>NUCLEOTIDE SEQUENCE [LARGE SCALE GENOMIC DNA]</scope>
    <source>
        <strain evidence="1 2">DSM 43634</strain>
    </source>
</reference>
<accession>A0A1K0GPU8</accession>
<evidence type="ECO:0008006" key="3">
    <source>
        <dbReference type="Google" id="ProtNLM"/>
    </source>
</evidence>
<comment type="caution">
    <text evidence="1">The sequence shown here is derived from an EMBL/GenBank/DDBJ whole genome shotgun (WGS) entry which is preliminary data.</text>
</comment>
<dbReference type="InterPro" id="IPR052022">
    <property type="entry name" value="26kDa_periplasmic_antigen"/>
</dbReference>
<dbReference type="Proteomes" id="UP000182486">
    <property type="component" value="Unassembled WGS sequence"/>
</dbReference>
<gene>
    <name evidence="1" type="ORF">BG844_10000</name>
</gene>
<dbReference type="PANTHER" id="PTHR34387:SF1">
    <property type="entry name" value="PERIPLASMIC IMMUNOGENIC PROTEIN"/>
    <property type="match status" value="1"/>
</dbReference>
<dbReference type="Pfam" id="PF04402">
    <property type="entry name" value="SIMPL"/>
    <property type="match status" value="1"/>
</dbReference>
<evidence type="ECO:0000313" key="2">
    <source>
        <dbReference type="Proteomes" id="UP000182486"/>
    </source>
</evidence>
<protein>
    <recommendedName>
        <fullName evidence="3">SIMPL domain-containing protein</fullName>
    </recommendedName>
</protein>
<name>A0A1K0GPU8_9ACTN</name>
<evidence type="ECO:0000313" key="1">
    <source>
        <dbReference type="EMBL" id="OJF14422.1"/>
    </source>
</evidence>
<dbReference type="Gene3D" id="3.30.110.170">
    <property type="entry name" value="Protein of unknown function (DUF541), domain 1"/>
    <property type="match status" value="1"/>
</dbReference>
<organism evidence="1 2">
    <name type="scientific">Couchioplanes caeruleus subsp. caeruleus</name>
    <dbReference type="NCBI Taxonomy" id="56427"/>
    <lineage>
        <taxon>Bacteria</taxon>
        <taxon>Bacillati</taxon>
        <taxon>Actinomycetota</taxon>
        <taxon>Actinomycetes</taxon>
        <taxon>Micromonosporales</taxon>
        <taxon>Micromonosporaceae</taxon>
        <taxon>Couchioplanes</taxon>
    </lineage>
</organism>
<dbReference type="Gene3D" id="3.30.70.2970">
    <property type="entry name" value="Protein of unknown function (DUF541), domain 2"/>
    <property type="match status" value="1"/>
</dbReference>
<sequence>MAEQPMIVVRGEAVREVPPEIAQFSVTVSARDKDRQVALSRLAERAAALRATLDGYADAIERRDTGGIQVRPELKRGGERVSAYVGSVSTTVTVTDFGTLGEMLLRLADAEQTAISGPWWHLRSGSRAGADVRREAIADALGRAREYAQAVGAEVDRLIEISDEGAGGGGGGGMMRAAAFGLESAELELEVDPQPQTVHAAVVVRVSITEPSALSEMCDKKI</sequence>
<keyword evidence="2" id="KW-1185">Reference proteome</keyword>
<dbReference type="RefSeq" id="WP_071804784.1">
    <property type="nucleotide sequence ID" value="NZ_MEIA01000099.1"/>
</dbReference>
<dbReference type="GO" id="GO:0006974">
    <property type="term" value="P:DNA damage response"/>
    <property type="evidence" value="ECO:0007669"/>
    <property type="project" value="TreeGrafter"/>
</dbReference>
<dbReference type="PANTHER" id="PTHR34387">
    <property type="entry name" value="SLR1258 PROTEIN"/>
    <property type="match status" value="1"/>
</dbReference>